<comment type="function">
    <text evidence="16">Catalyzes the phosphorylation of pantothenate (Pan), the first step in CoA biosynthesis.</text>
</comment>
<dbReference type="InterPro" id="IPR004619">
    <property type="entry name" value="Type_III_PanK"/>
</dbReference>
<dbReference type="PANTHER" id="PTHR34265">
    <property type="entry name" value="TYPE III PANTOTHENATE KINASE"/>
    <property type="match status" value="1"/>
</dbReference>
<keyword evidence="12 16" id="KW-0630">Potassium</keyword>
<comment type="subunit">
    <text evidence="5 16">Homodimer.</text>
</comment>
<dbReference type="SUPFAM" id="SSF53067">
    <property type="entry name" value="Actin-like ATPase domain"/>
    <property type="match status" value="2"/>
</dbReference>
<protein>
    <recommendedName>
        <fullName evidence="15 16">Type III pantothenate kinase</fullName>
        <ecNumber evidence="6 16">2.7.1.33</ecNumber>
    </recommendedName>
    <alternativeName>
        <fullName evidence="16">PanK-III</fullName>
    </alternativeName>
    <alternativeName>
        <fullName evidence="16">Pantothenic acid kinase</fullName>
    </alternativeName>
</protein>
<evidence type="ECO:0000313" key="18">
    <source>
        <dbReference type="Proteomes" id="UP000823821"/>
    </source>
</evidence>
<reference evidence="17" key="2">
    <citation type="submission" date="2021-04" db="EMBL/GenBank/DDBJ databases">
        <authorList>
            <person name="Gilroy R."/>
        </authorList>
    </citation>
    <scope>NUCLEOTIDE SEQUENCE</scope>
    <source>
        <strain evidence="17">5032</strain>
    </source>
</reference>
<comment type="similarity">
    <text evidence="14 16">Belongs to the type III pantothenate kinase family.</text>
</comment>
<keyword evidence="7 16" id="KW-0963">Cytoplasm</keyword>
<dbReference type="NCBIfam" id="TIGR00671">
    <property type="entry name" value="baf"/>
    <property type="match status" value="1"/>
</dbReference>
<keyword evidence="9 16" id="KW-0547">Nucleotide-binding</keyword>
<evidence type="ECO:0000256" key="4">
    <source>
        <dbReference type="ARBA" id="ARBA00005225"/>
    </source>
</evidence>
<evidence type="ECO:0000256" key="16">
    <source>
        <dbReference type="HAMAP-Rule" id="MF_01274"/>
    </source>
</evidence>
<dbReference type="GO" id="GO:0005524">
    <property type="term" value="F:ATP binding"/>
    <property type="evidence" value="ECO:0007669"/>
    <property type="project" value="UniProtKB-UniRule"/>
</dbReference>
<evidence type="ECO:0000256" key="11">
    <source>
        <dbReference type="ARBA" id="ARBA00022840"/>
    </source>
</evidence>
<dbReference type="EC" id="2.7.1.33" evidence="6 16"/>
<feature type="binding site" evidence="16">
    <location>
        <begin position="110"/>
        <end position="113"/>
    </location>
    <ligand>
        <name>substrate</name>
    </ligand>
</feature>
<keyword evidence="10 16" id="KW-0418">Kinase</keyword>
<dbReference type="NCBIfam" id="NF009855">
    <property type="entry name" value="PRK13321.1"/>
    <property type="match status" value="1"/>
</dbReference>
<evidence type="ECO:0000256" key="14">
    <source>
        <dbReference type="ARBA" id="ARBA00038036"/>
    </source>
</evidence>
<comment type="subcellular location">
    <subcellularLocation>
        <location evidence="3 16">Cytoplasm</location>
    </subcellularLocation>
</comment>
<dbReference type="GO" id="GO:0046872">
    <property type="term" value="F:metal ion binding"/>
    <property type="evidence" value="ECO:0007669"/>
    <property type="project" value="UniProtKB-KW"/>
</dbReference>
<keyword evidence="8 16" id="KW-0808">Transferase</keyword>
<feature type="binding site" evidence="16">
    <location>
        <position position="190"/>
    </location>
    <ligand>
        <name>substrate</name>
    </ligand>
</feature>
<feature type="binding site" evidence="16">
    <location>
        <position position="103"/>
    </location>
    <ligand>
        <name>substrate</name>
    </ligand>
</feature>
<evidence type="ECO:0000256" key="12">
    <source>
        <dbReference type="ARBA" id="ARBA00022958"/>
    </source>
</evidence>
<evidence type="ECO:0000313" key="17">
    <source>
        <dbReference type="EMBL" id="HJA79595.1"/>
    </source>
</evidence>
<evidence type="ECO:0000256" key="9">
    <source>
        <dbReference type="ARBA" id="ARBA00022741"/>
    </source>
</evidence>
<dbReference type="CDD" id="cd24015">
    <property type="entry name" value="ASKHA_NBD_PanK-III"/>
    <property type="match status" value="1"/>
</dbReference>
<proteinExistence type="inferred from homology"/>
<dbReference type="EMBL" id="DWZD01000046">
    <property type="protein sequence ID" value="HJA79595.1"/>
    <property type="molecule type" value="Genomic_DNA"/>
</dbReference>
<accession>A0A9D2HME2</accession>
<comment type="catalytic activity">
    <reaction evidence="1 16">
        <text>(R)-pantothenate + ATP = (R)-4'-phosphopantothenate + ADP + H(+)</text>
        <dbReference type="Rhea" id="RHEA:16373"/>
        <dbReference type="ChEBI" id="CHEBI:10986"/>
        <dbReference type="ChEBI" id="CHEBI:15378"/>
        <dbReference type="ChEBI" id="CHEBI:29032"/>
        <dbReference type="ChEBI" id="CHEBI:30616"/>
        <dbReference type="ChEBI" id="CHEBI:456216"/>
        <dbReference type="EC" id="2.7.1.33"/>
    </reaction>
</comment>
<name>A0A9D2HME2_9BACT</name>
<dbReference type="Pfam" id="PF03309">
    <property type="entry name" value="Pan_kinase"/>
    <property type="match status" value="1"/>
</dbReference>
<keyword evidence="16" id="KW-0479">Metal-binding</keyword>
<evidence type="ECO:0000256" key="6">
    <source>
        <dbReference type="ARBA" id="ARBA00012102"/>
    </source>
</evidence>
<comment type="cofactor">
    <cofactor evidence="16">
        <name>NH4(+)</name>
        <dbReference type="ChEBI" id="CHEBI:28938"/>
    </cofactor>
    <cofactor evidence="16">
        <name>K(+)</name>
        <dbReference type="ChEBI" id="CHEBI:29103"/>
    </cofactor>
    <text evidence="16">A monovalent cation. Ammonium or potassium.</text>
</comment>
<evidence type="ECO:0000256" key="7">
    <source>
        <dbReference type="ARBA" id="ARBA00022490"/>
    </source>
</evidence>
<feature type="binding site" evidence="16">
    <location>
        <position position="134"/>
    </location>
    <ligand>
        <name>K(+)</name>
        <dbReference type="ChEBI" id="CHEBI:29103"/>
    </ligand>
</feature>
<feature type="binding site" evidence="16">
    <location>
        <begin position="9"/>
        <end position="16"/>
    </location>
    <ligand>
        <name>ATP</name>
        <dbReference type="ChEBI" id="CHEBI:30616"/>
    </ligand>
</feature>
<dbReference type="AlphaFoldDB" id="A0A9D2HME2"/>
<evidence type="ECO:0000256" key="1">
    <source>
        <dbReference type="ARBA" id="ARBA00001206"/>
    </source>
</evidence>
<comment type="caution">
    <text evidence="17">The sequence shown here is derived from an EMBL/GenBank/DDBJ whole genome shotgun (WGS) entry which is preliminary data.</text>
</comment>
<dbReference type="Gene3D" id="3.30.420.40">
    <property type="match status" value="2"/>
</dbReference>
<dbReference type="InterPro" id="IPR043129">
    <property type="entry name" value="ATPase_NBD"/>
</dbReference>
<evidence type="ECO:0000256" key="15">
    <source>
        <dbReference type="ARBA" id="ARBA00040883"/>
    </source>
</evidence>
<evidence type="ECO:0000256" key="13">
    <source>
        <dbReference type="ARBA" id="ARBA00022993"/>
    </source>
</evidence>
<comment type="pathway">
    <text evidence="4 16">Cofactor biosynthesis; coenzyme A biosynthesis; CoA from (R)-pantothenate: step 1/5.</text>
</comment>
<dbReference type="Proteomes" id="UP000823821">
    <property type="component" value="Unassembled WGS sequence"/>
</dbReference>
<comment type="cofactor">
    <cofactor evidence="2">
        <name>K(+)</name>
        <dbReference type="ChEBI" id="CHEBI:29103"/>
    </cofactor>
</comment>
<evidence type="ECO:0000256" key="2">
    <source>
        <dbReference type="ARBA" id="ARBA00001958"/>
    </source>
</evidence>
<keyword evidence="13 16" id="KW-0173">Coenzyme A biosynthesis</keyword>
<sequence>MRAELLLFDIGNTSTKIGLAGREGVLATYALRTDVEQTADSLGLNLLALCRHAGLVLESVRACMVSSVVPDFAPVLREALGRYVDRPIFFVPADMPLPLENRYARPEQVGADRLVGAYAARRLYPEPESLMVVDFGTAVTFDCISGNAYEGGLIFPGPKTALAALARHAAQLMRVDLEVDALTPAVGRDTITSIQHGLVFGFVGMVEGLVARLRAQLPGCTRVLATGGFARSIARLSPVFDEVLPSLLLEGLRRLFYERRPV</sequence>
<evidence type="ECO:0000256" key="5">
    <source>
        <dbReference type="ARBA" id="ARBA00011738"/>
    </source>
</evidence>
<evidence type="ECO:0000256" key="3">
    <source>
        <dbReference type="ARBA" id="ARBA00004496"/>
    </source>
</evidence>
<feature type="active site" description="Proton acceptor" evidence="16">
    <location>
        <position position="112"/>
    </location>
</feature>
<organism evidence="17 18">
    <name type="scientific">Candidatus Desulfovibrio intestinavium</name>
    <dbReference type="NCBI Taxonomy" id="2838534"/>
    <lineage>
        <taxon>Bacteria</taxon>
        <taxon>Pseudomonadati</taxon>
        <taxon>Thermodesulfobacteriota</taxon>
        <taxon>Desulfovibrionia</taxon>
        <taxon>Desulfovibrionales</taxon>
        <taxon>Desulfovibrionaceae</taxon>
        <taxon>Desulfovibrio</taxon>
    </lineage>
</organism>
<evidence type="ECO:0000256" key="8">
    <source>
        <dbReference type="ARBA" id="ARBA00022679"/>
    </source>
</evidence>
<reference evidence="17" key="1">
    <citation type="journal article" date="2021" name="PeerJ">
        <title>Extensive microbial diversity within the chicken gut microbiome revealed by metagenomics and culture.</title>
        <authorList>
            <person name="Gilroy R."/>
            <person name="Ravi A."/>
            <person name="Getino M."/>
            <person name="Pursley I."/>
            <person name="Horton D.L."/>
            <person name="Alikhan N.F."/>
            <person name="Baker D."/>
            <person name="Gharbi K."/>
            <person name="Hall N."/>
            <person name="Watson M."/>
            <person name="Adriaenssens E.M."/>
            <person name="Foster-Nyarko E."/>
            <person name="Jarju S."/>
            <person name="Secka A."/>
            <person name="Antonio M."/>
            <person name="Oren A."/>
            <person name="Chaudhuri R.R."/>
            <person name="La Ragione R."/>
            <person name="Hildebrand F."/>
            <person name="Pallen M.J."/>
        </authorList>
    </citation>
    <scope>NUCLEOTIDE SEQUENCE</scope>
    <source>
        <strain evidence="17">5032</strain>
    </source>
</reference>
<evidence type="ECO:0000256" key="10">
    <source>
        <dbReference type="ARBA" id="ARBA00022777"/>
    </source>
</evidence>
<keyword evidence="11 16" id="KW-0067">ATP-binding</keyword>
<dbReference type="GO" id="GO:0015937">
    <property type="term" value="P:coenzyme A biosynthetic process"/>
    <property type="evidence" value="ECO:0007669"/>
    <property type="project" value="UniProtKB-UniRule"/>
</dbReference>
<dbReference type="PANTHER" id="PTHR34265:SF1">
    <property type="entry name" value="TYPE III PANTOTHENATE KINASE"/>
    <property type="match status" value="1"/>
</dbReference>
<feature type="binding site" evidence="16">
    <location>
        <position position="137"/>
    </location>
    <ligand>
        <name>ATP</name>
        <dbReference type="ChEBI" id="CHEBI:30616"/>
    </ligand>
</feature>
<gene>
    <name evidence="16" type="primary">coaX</name>
    <name evidence="17" type="ORF">H9784_08555</name>
</gene>
<dbReference type="GO" id="GO:0004594">
    <property type="term" value="F:pantothenate kinase activity"/>
    <property type="evidence" value="ECO:0007669"/>
    <property type="project" value="UniProtKB-UniRule"/>
</dbReference>
<dbReference type="HAMAP" id="MF_01274">
    <property type="entry name" value="Pantothen_kinase_3"/>
    <property type="match status" value="1"/>
</dbReference>
<dbReference type="GO" id="GO:0005737">
    <property type="term" value="C:cytoplasm"/>
    <property type="evidence" value="ECO:0007669"/>
    <property type="project" value="UniProtKB-SubCell"/>
</dbReference>